<protein>
    <recommendedName>
        <fullName evidence="4">Large ribosomal subunit protein uL30m</fullName>
    </recommendedName>
</protein>
<evidence type="ECO:0000256" key="2">
    <source>
        <dbReference type="ARBA" id="ARBA00022980"/>
    </source>
</evidence>
<evidence type="ECO:0000256" key="4">
    <source>
        <dbReference type="ARBA" id="ARBA00035281"/>
    </source>
</evidence>
<proteinExistence type="inferred from homology"/>
<comment type="caution">
    <text evidence="8">The sequence shown here is derived from an EMBL/GenBank/DDBJ whole genome shotgun (WGS) entry which is preliminary data.</text>
</comment>
<dbReference type="InterPro" id="IPR036919">
    <property type="entry name" value="Ribo_uL30_ferredoxin-like_sf"/>
</dbReference>
<name>A0AAN6HYD5_9ASCO</name>
<dbReference type="GO" id="GO:0006412">
    <property type="term" value="P:translation"/>
    <property type="evidence" value="ECO:0007669"/>
    <property type="project" value="InterPro"/>
</dbReference>
<dbReference type="NCBIfam" id="TIGR01308">
    <property type="entry name" value="rpmD_bact"/>
    <property type="match status" value="1"/>
</dbReference>
<dbReference type="InterPro" id="IPR016082">
    <property type="entry name" value="Ribosomal_uL30_ferredoxin-like"/>
</dbReference>
<dbReference type="GO" id="GO:0015934">
    <property type="term" value="C:large ribosomal subunit"/>
    <property type="evidence" value="ECO:0007669"/>
    <property type="project" value="InterPro"/>
</dbReference>
<feature type="domain" description="Large ribosomal subunit protein uL30-like ferredoxin-like fold" evidence="7">
    <location>
        <begin position="94"/>
        <end position="144"/>
    </location>
</feature>
<dbReference type="PANTHER" id="PTHR15892:SF2">
    <property type="entry name" value="LARGE RIBOSOMAL SUBUNIT PROTEIN UL30M"/>
    <property type="match status" value="1"/>
</dbReference>
<organism evidence="8 9">
    <name type="scientific">Ogataea haglerorum</name>
    <dbReference type="NCBI Taxonomy" id="1937702"/>
    <lineage>
        <taxon>Eukaryota</taxon>
        <taxon>Fungi</taxon>
        <taxon>Dikarya</taxon>
        <taxon>Ascomycota</taxon>
        <taxon>Saccharomycotina</taxon>
        <taxon>Pichiomycetes</taxon>
        <taxon>Pichiales</taxon>
        <taxon>Pichiaceae</taxon>
        <taxon>Ogataea</taxon>
    </lineage>
</organism>
<dbReference type="PROSITE" id="PS00634">
    <property type="entry name" value="RIBOSOMAL_L30"/>
    <property type="match status" value="1"/>
</dbReference>
<feature type="region of interest" description="Disordered" evidence="6">
    <location>
        <begin position="1"/>
        <end position="63"/>
    </location>
</feature>
<sequence length="182" mass="20427">MPVARTPSRPPWRKSAGCPASPRGRRDDLRKTQAVQTELSAAAGEPTDEPTQTRPVADSTGALPRRPAFIRQCKVCKINTEKNILIEMATPKYFKVTQLRSAIALPQKKKETLLRLGLRRRHQTVFHRICPEQAGMIATVKELVKVELADEMLTKDEMREHRKSDPGFTIEKAASRTVSTSN</sequence>
<dbReference type="PANTHER" id="PTHR15892">
    <property type="entry name" value="MITOCHONDRIAL RIBOSOMAL PROTEIN L30"/>
    <property type="match status" value="1"/>
</dbReference>
<evidence type="ECO:0000256" key="1">
    <source>
        <dbReference type="ARBA" id="ARBA00007594"/>
    </source>
</evidence>
<dbReference type="InterPro" id="IPR018038">
    <property type="entry name" value="Ribosomal_uL30_CS"/>
</dbReference>
<dbReference type="SUPFAM" id="SSF55129">
    <property type="entry name" value="Ribosomal protein L30p/L7e"/>
    <property type="match status" value="1"/>
</dbReference>
<accession>A0AAN6HYD5</accession>
<dbReference type="Pfam" id="PF00327">
    <property type="entry name" value="Ribosomal_L30"/>
    <property type="match status" value="1"/>
</dbReference>
<reference evidence="8" key="1">
    <citation type="journal article" date="2021" name="G3 (Bethesda)">
        <title>Genomic diversity, chromosomal rearrangements, and interspecies hybridization in the ogataea polymorpha species complex.</title>
        <authorList>
            <person name="Hanson S.J."/>
            <person name="Cinneide E.O."/>
            <person name="Salzberg L.I."/>
            <person name="Wolfe K.H."/>
            <person name="McGowan J."/>
            <person name="Fitzpatrick D.A."/>
            <person name="Matlin K."/>
        </authorList>
    </citation>
    <scope>NUCLEOTIDE SEQUENCE</scope>
    <source>
        <strain evidence="8">83-405-1</strain>
    </source>
</reference>
<feature type="region of interest" description="Disordered" evidence="6">
    <location>
        <begin position="159"/>
        <end position="182"/>
    </location>
</feature>
<gene>
    <name evidence="8" type="ORF">KL933_004948</name>
</gene>
<dbReference type="InterPro" id="IPR005996">
    <property type="entry name" value="Ribosomal_uL30_bac-type"/>
</dbReference>
<evidence type="ECO:0000313" key="8">
    <source>
        <dbReference type="EMBL" id="KAG7724197.1"/>
    </source>
</evidence>
<comment type="similarity">
    <text evidence="1 5">Belongs to the universal ribosomal protein uL30 family.</text>
</comment>
<evidence type="ECO:0000313" key="9">
    <source>
        <dbReference type="Proteomes" id="UP000738402"/>
    </source>
</evidence>
<dbReference type="EMBL" id="JAHLUH010000018">
    <property type="protein sequence ID" value="KAG7724197.1"/>
    <property type="molecule type" value="Genomic_DNA"/>
</dbReference>
<evidence type="ECO:0000256" key="5">
    <source>
        <dbReference type="RuleBase" id="RU003734"/>
    </source>
</evidence>
<dbReference type="AlphaFoldDB" id="A0AAN6HYD5"/>
<dbReference type="GO" id="GO:0003735">
    <property type="term" value="F:structural constituent of ribosome"/>
    <property type="evidence" value="ECO:0007669"/>
    <property type="project" value="InterPro"/>
</dbReference>
<dbReference type="CDD" id="cd01658">
    <property type="entry name" value="Ribosomal_L30"/>
    <property type="match status" value="1"/>
</dbReference>
<dbReference type="Gene3D" id="3.30.1390.20">
    <property type="entry name" value="Ribosomal protein L30, ferredoxin-like fold domain"/>
    <property type="match status" value="1"/>
</dbReference>
<evidence type="ECO:0000259" key="7">
    <source>
        <dbReference type="Pfam" id="PF00327"/>
    </source>
</evidence>
<keyword evidence="2 5" id="KW-0689">Ribosomal protein</keyword>
<keyword evidence="3 5" id="KW-0687">Ribonucleoprotein</keyword>
<dbReference type="GO" id="GO:0005739">
    <property type="term" value="C:mitochondrion"/>
    <property type="evidence" value="ECO:0007669"/>
    <property type="project" value="TreeGrafter"/>
</dbReference>
<evidence type="ECO:0000256" key="6">
    <source>
        <dbReference type="SAM" id="MobiDB-lite"/>
    </source>
</evidence>
<dbReference type="Proteomes" id="UP000738402">
    <property type="component" value="Unassembled WGS sequence"/>
</dbReference>
<evidence type="ECO:0000256" key="3">
    <source>
        <dbReference type="ARBA" id="ARBA00023274"/>
    </source>
</evidence>